<evidence type="ECO:0000313" key="3">
    <source>
        <dbReference type="Proteomes" id="UP001279734"/>
    </source>
</evidence>
<evidence type="ECO:0000313" key="2">
    <source>
        <dbReference type="EMBL" id="GMH26966.1"/>
    </source>
</evidence>
<comment type="caution">
    <text evidence="2">The sequence shown here is derived from an EMBL/GenBank/DDBJ whole genome shotgun (WGS) entry which is preliminary data.</text>
</comment>
<proteinExistence type="predicted"/>
<keyword evidence="1" id="KW-0732">Signal</keyword>
<feature type="chain" id="PRO_5042284943" evidence="1">
    <location>
        <begin position="20"/>
        <end position="91"/>
    </location>
</feature>
<gene>
    <name evidence="2" type="ORF">Nepgr_028809</name>
</gene>
<sequence length="91" mass="10404">MFMKTILMLWVWRNGAAMAGDFAGHPWRRTIAMLADEMMQNEMPTTLFGPSSKAGKFAPPKHKQEIRVDLIWMAVLIGMDWLALRACLHES</sequence>
<feature type="signal peptide" evidence="1">
    <location>
        <begin position="1"/>
        <end position="19"/>
    </location>
</feature>
<accession>A0AAD3TD76</accession>
<dbReference type="Proteomes" id="UP001279734">
    <property type="component" value="Unassembled WGS sequence"/>
</dbReference>
<evidence type="ECO:0000256" key="1">
    <source>
        <dbReference type="SAM" id="SignalP"/>
    </source>
</evidence>
<organism evidence="2 3">
    <name type="scientific">Nepenthes gracilis</name>
    <name type="common">Slender pitcher plant</name>
    <dbReference type="NCBI Taxonomy" id="150966"/>
    <lineage>
        <taxon>Eukaryota</taxon>
        <taxon>Viridiplantae</taxon>
        <taxon>Streptophyta</taxon>
        <taxon>Embryophyta</taxon>
        <taxon>Tracheophyta</taxon>
        <taxon>Spermatophyta</taxon>
        <taxon>Magnoliopsida</taxon>
        <taxon>eudicotyledons</taxon>
        <taxon>Gunneridae</taxon>
        <taxon>Pentapetalae</taxon>
        <taxon>Caryophyllales</taxon>
        <taxon>Nepenthaceae</taxon>
        <taxon>Nepenthes</taxon>
    </lineage>
</organism>
<dbReference type="AlphaFoldDB" id="A0AAD3TD76"/>
<protein>
    <submittedName>
        <fullName evidence="2">Uncharacterized protein</fullName>
    </submittedName>
</protein>
<reference evidence="2" key="1">
    <citation type="submission" date="2023-05" db="EMBL/GenBank/DDBJ databases">
        <title>Nepenthes gracilis genome sequencing.</title>
        <authorList>
            <person name="Fukushima K."/>
        </authorList>
    </citation>
    <scope>NUCLEOTIDE SEQUENCE</scope>
    <source>
        <strain evidence="2">SING2019-196</strain>
    </source>
</reference>
<dbReference type="EMBL" id="BSYO01000032">
    <property type="protein sequence ID" value="GMH26966.1"/>
    <property type="molecule type" value="Genomic_DNA"/>
</dbReference>
<keyword evidence="3" id="KW-1185">Reference proteome</keyword>
<name>A0AAD3TD76_NEPGR</name>